<proteinExistence type="predicted"/>
<dbReference type="InterPro" id="IPR058010">
    <property type="entry name" value="Y01A"/>
</dbReference>
<reference evidence="1 2" key="1">
    <citation type="journal article" date="2017" name="Sci. Rep.">
        <title>Characterization and diversity of phages infecting Aeromonas salmonicida subsp. salmonicida.</title>
        <authorList>
            <person name="Vincent A.T."/>
            <person name="Paquet V.E."/>
            <person name="Bernatchez A."/>
            <person name="Tremblay D.M."/>
            <person name="Moineau S."/>
            <person name="Charette S.J."/>
        </authorList>
    </citation>
    <scope>NUCLEOTIDE SEQUENCE [LARGE SCALE GENOMIC DNA]</scope>
</reference>
<dbReference type="EMBL" id="KY290955">
    <property type="protein sequence ID" value="APU01769.1"/>
    <property type="molecule type" value="Genomic_DNA"/>
</dbReference>
<name>A0A219YCP5_9CAUD</name>
<dbReference type="Proteomes" id="UP000225215">
    <property type="component" value="Segment"/>
</dbReference>
<evidence type="ECO:0000313" key="2">
    <source>
        <dbReference type="Proteomes" id="UP000225215"/>
    </source>
</evidence>
<organism evidence="1 2">
    <name type="scientific">Aeromonas phage 65.2</name>
    <dbReference type="NCBI Taxonomy" id="1932896"/>
    <lineage>
        <taxon>Viruses</taxon>
        <taxon>Duplodnaviria</taxon>
        <taxon>Heunggongvirae</taxon>
        <taxon>Uroviricota</taxon>
        <taxon>Caudoviricetes</taxon>
        <taxon>Pantevenvirales</taxon>
        <taxon>Straboviridae</taxon>
        <taxon>Emmerichvirinae</taxon>
        <taxon>Ishigurovirus</taxon>
        <taxon>Ishigurovirus osborne</taxon>
    </lineage>
</organism>
<protein>
    <submittedName>
        <fullName evidence="1">Uncharacterized protein</fullName>
    </submittedName>
</protein>
<accession>A0A219YCP5</accession>
<sequence>MIEQKRYEMYAITYSDVGGKTHVIFHHGKGLFFNKLEYAKTYESTVFVPYVRDRIKRGILVKSRWFRPDIYEKLTQQEIKELNQILSTITVRKVSNIKYSGVV</sequence>
<evidence type="ECO:0000313" key="1">
    <source>
        <dbReference type="EMBL" id="APU01769.1"/>
    </source>
</evidence>
<dbReference type="Pfam" id="PF25693">
    <property type="entry name" value="Phage_Y01A"/>
    <property type="match status" value="1"/>
</dbReference>